<accession>A0ABN8GBC0</accession>
<evidence type="ECO:0000313" key="12">
    <source>
        <dbReference type="Proteomes" id="UP000838686"/>
    </source>
</evidence>
<keyword evidence="8" id="KW-0812">Transmembrane</keyword>
<dbReference type="Gene3D" id="6.10.340.10">
    <property type="match status" value="1"/>
</dbReference>
<evidence type="ECO:0000256" key="7">
    <source>
        <dbReference type="SAM" id="Coils"/>
    </source>
</evidence>
<dbReference type="InterPro" id="IPR003660">
    <property type="entry name" value="HAMP_dom"/>
</dbReference>
<evidence type="ECO:0000313" key="11">
    <source>
        <dbReference type="EMBL" id="CAH1200433.1"/>
    </source>
</evidence>
<dbReference type="Pfam" id="PF05228">
    <property type="entry name" value="CHASE4"/>
    <property type="match status" value="1"/>
</dbReference>
<comment type="caution">
    <text evidence="11">The sequence shown here is derived from an EMBL/GenBank/DDBJ whole genome shotgun (WGS) entry which is preliminary data.</text>
</comment>
<comment type="similarity">
    <text evidence="5">Belongs to the methyl-accepting chemotaxis (MCP) protein family.</text>
</comment>
<dbReference type="InterPro" id="IPR007892">
    <property type="entry name" value="CHASE4"/>
</dbReference>
<feature type="domain" description="HAMP" evidence="10">
    <location>
        <begin position="310"/>
        <end position="365"/>
    </location>
</feature>
<dbReference type="RefSeq" id="WP_236339735.1">
    <property type="nucleotide sequence ID" value="NZ_CAKMMF010000006.1"/>
</dbReference>
<proteinExistence type="inferred from homology"/>
<feature type="coiled-coil region" evidence="7">
    <location>
        <begin position="455"/>
        <end position="482"/>
    </location>
</feature>
<evidence type="ECO:0000256" key="8">
    <source>
        <dbReference type="SAM" id="Phobius"/>
    </source>
</evidence>
<dbReference type="PROSITE" id="PS50885">
    <property type="entry name" value="HAMP"/>
    <property type="match status" value="1"/>
</dbReference>
<dbReference type="EMBL" id="CAKMMF010000006">
    <property type="protein sequence ID" value="CAH1200433.1"/>
    <property type="molecule type" value="Genomic_DNA"/>
</dbReference>
<dbReference type="PROSITE" id="PS50111">
    <property type="entry name" value="CHEMOTAXIS_TRANSDUC_2"/>
    <property type="match status" value="1"/>
</dbReference>
<evidence type="ECO:0000256" key="4">
    <source>
        <dbReference type="ARBA" id="ARBA00023224"/>
    </source>
</evidence>
<keyword evidence="3 8" id="KW-0472">Membrane</keyword>
<gene>
    <name evidence="11" type="primary">mcpA_1</name>
    <name evidence="11" type="ORF">PAECIP111893_01376</name>
</gene>
<organism evidence="11 12">
    <name type="scientific">Paenibacillus plantiphilus</name>
    <dbReference type="NCBI Taxonomy" id="2905650"/>
    <lineage>
        <taxon>Bacteria</taxon>
        <taxon>Bacillati</taxon>
        <taxon>Bacillota</taxon>
        <taxon>Bacilli</taxon>
        <taxon>Bacillales</taxon>
        <taxon>Paenibacillaceae</taxon>
        <taxon>Paenibacillus</taxon>
    </lineage>
</organism>
<keyword evidence="12" id="KW-1185">Reference proteome</keyword>
<keyword evidence="7" id="KW-0175">Coiled coil</keyword>
<dbReference type="Gene3D" id="1.10.287.950">
    <property type="entry name" value="Methyl-accepting chemotaxis protein"/>
    <property type="match status" value="1"/>
</dbReference>
<protein>
    <submittedName>
        <fullName evidence="11">Methyl-accepting chemotaxis protein McpA</fullName>
    </submittedName>
</protein>
<dbReference type="InterPro" id="IPR004089">
    <property type="entry name" value="MCPsignal_dom"/>
</dbReference>
<dbReference type="PANTHER" id="PTHR32089:SF112">
    <property type="entry name" value="LYSOZYME-LIKE PROTEIN-RELATED"/>
    <property type="match status" value="1"/>
</dbReference>
<dbReference type="PANTHER" id="PTHR32089">
    <property type="entry name" value="METHYL-ACCEPTING CHEMOTAXIS PROTEIN MCPB"/>
    <property type="match status" value="1"/>
</dbReference>
<dbReference type="SUPFAM" id="SSF58104">
    <property type="entry name" value="Methyl-accepting chemotaxis protein (MCP) signaling domain"/>
    <property type="match status" value="1"/>
</dbReference>
<reference evidence="11" key="1">
    <citation type="submission" date="2022-01" db="EMBL/GenBank/DDBJ databases">
        <authorList>
            <person name="Criscuolo A."/>
        </authorList>
    </citation>
    <scope>NUCLEOTIDE SEQUENCE</scope>
    <source>
        <strain evidence="11">CIP111893</strain>
    </source>
</reference>
<evidence type="ECO:0000259" key="9">
    <source>
        <dbReference type="PROSITE" id="PS50111"/>
    </source>
</evidence>
<dbReference type="SMART" id="SM00283">
    <property type="entry name" value="MA"/>
    <property type="match status" value="1"/>
</dbReference>
<dbReference type="Proteomes" id="UP000838686">
    <property type="component" value="Unassembled WGS sequence"/>
</dbReference>
<feature type="transmembrane region" description="Helical" evidence="8">
    <location>
        <begin position="12"/>
        <end position="33"/>
    </location>
</feature>
<dbReference type="SMART" id="SM00304">
    <property type="entry name" value="HAMP"/>
    <property type="match status" value="1"/>
</dbReference>
<evidence type="ECO:0000256" key="5">
    <source>
        <dbReference type="ARBA" id="ARBA00029447"/>
    </source>
</evidence>
<dbReference type="CDD" id="cd06225">
    <property type="entry name" value="HAMP"/>
    <property type="match status" value="1"/>
</dbReference>
<keyword evidence="8" id="KW-1133">Transmembrane helix</keyword>
<evidence type="ECO:0000256" key="2">
    <source>
        <dbReference type="ARBA" id="ARBA00022475"/>
    </source>
</evidence>
<evidence type="ECO:0000256" key="1">
    <source>
        <dbReference type="ARBA" id="ARBA00004236"/>
    </source>
</evidence>
<name>A0ABN8GBC0_9BACL</name>
<comment type="subcellular location">
    <subcellularLocation>
        <location evidence="1">Cell membrane</location>
    </subcellularLocation>
</comment>
<evidence type="ECO:0000256" key="6">
    <source>
        <dbReference type="PROSITE-ProRule" id="PRU00284"/>
    </source>
</evidence>
<keyword evidence="2" id="KW-1003">Cell membrane</keyword>
<evidence type="ECO:0000256" key="3">
    <source>
        <dbReference type="ARBA" id="ARBA00023136"/>
    </source>
</evidence>
<sequence>MRLNPLSAIRTQLIAIIILVLLAPICGIGIYYFTTISDRMTTLDDKATQDASTAAHGMLSILSSHVMDVTITNSRWEDYREAIEQQNTDWIAENISSAVDIVPNIDFVITADNKGKVLGHSGDFSEFKESIANTGIIEYTSSKGDFTGLLPTSKGVAFIAASKVTDEDNTLPSTGVLIFGRLLDELAMSTISGTVGVGVGFYTELGEHKGWVQPAEDFPKDEQAVSTIYAKAMDSKSEVAHQNNIQLKGRSYSVLMTPVLGWAGEPIGLLSIARELSVSSEVSSELQRLSLLAGAAALVLILLIAILIERRIVAPLKRITVYMKQVAGGVLSAAAPARELRRRDEIGYITNTLHSTVTSLHNIVKQIEVTSGGTMSAANILSGETEATRTGIEQIVQSMRTLSAGAEAQMQGTTSGARAMNDIAAGIHHIHDRTYTVSQQTEEAAQYAEEGQIAIQQAVEQISQASESVKQIVRQMDDLNQHSEEIMEIVEWMGKIASQTNVLALNANIEASRAGQHGRGFAVVAEEVRKLAQQSNLAASRVHERVTTVRKHISLAAESIHSGSVEVNRGASLAQSAEHAFARITESVATMNSQLQGMAAATEEMSAGSEEVSAMVEQTETVSRHAAQQINEVTGIADSQFASVSRITSEMSKLQQQIRELASVVSRYR</sequence>
<keyword evidence="4 6" id="KW-0807">Transducer</keyword>
<feature type="domain" description="Methyl-accepting transducer" evidence="9">
    <location>
        <begin position="384"/>
        <end position="620"/>
    </location>
</feature>
<dbReference type="CDD" id="cd11386">
    <property type="entry name" value="MCP_signal"/>
    <property type="match status" value="1"/>
</dbReference>
<dbReference type="Pfam" id="PF00015">
    <property type="entry name" value="MCPsignal"/>
    <property type="match status" value="1"/>
</dbReference>
<evidence type="ECO:0000259" key="10">
    <source>
        <dbReference type="PROSITE" id="PS50885"/>
    </source>
</evidence>